<feature type="transmembrane region" description="Helical" evidence="6">
    <location>
        <begin position="32"/>
        <end position="50"/>
    </location>
</feature>
<name>A0A1F6ES10_9BACT</name>
<dbReference type="Pfam" id="PF01594">
    <property type="entry name" value="AI-2E_transport"/>
    <property type="match status" value="1"/>
</dbReference>
<comment type="similarity">
    <text evidence="2">Belongs to the autoinducer-2 exporter (AI-2E) (TC 2.A.86) family.</text>
</comment>
<feature type="transmembrane region" description="Helical" evidence="6">
    <location>
        <begin position="236"/>
        <end position="257"/>
    </location>
</feature>
<reference evidence="7 8" key="1">
    <citation type="journal article" date="2016" name="Nat. Commun.">
        <title>Thousands of microbial genomes shed light on interconnected biogeochemical processes in an aquifer system.</title>
        <authorList>
            <person name="Anantharaman K."/>
            <person name="Brown C.T."/>
            <person name="Hug L.A."/>
            <person name="Sharon I."/>
            <person name="Castelle C.J."/>
            <person name="Probst A.J."/>
            <person name="Thomas B.C."/>
            <person name="Singh A."/>
            <person name="Wilkins M.J."/>
            <person name="Karaoz U."/>
            <person name="Brodie E.L."/>
            <person name="Williams K.H."/>
            <person name="Hubbard S.S."/>
            <person name="Banfield J.F."/>
        </authorList>
    </citation>
    <scope>NUCLEOTIDE SEQUENCE [LARGE SCALE GENOMIC DNA]</scope>
</reference>
<dbReference type="Proteomes" id="UP000176714">
    <property type="component" value="Unassembled WGS sequence"/>
</dbReference>
<feature type="transmembrane region" description="Helical" evidence="6">
    <location>
        <begin position="151"/>
        <end position="173"/>
    </location>
</feature>
<sequence length="347" mass="37352">MNAKTLRPYFLLLLILTSSVLAFMVFRPFLIVLALAGIFAMLLQPLYRLVLRGMSSSPGLSAFITMIIAVVCILVPLMFISGQIATDAQRLYVSLADGTGQAYLDTAFRYTNDALARYAPNLALSSTELSASIDQHMKDILTWLIQNLGGAFGGITRFLLDFLVFLIALYYFLRDGTRLKQILIEASPLADADDTLVFTRLERAVHSVIRGSLMIALVQGALTALGFAFFGIPNSILWGVVAAFSALIPGIGTSLVLIPGIVYLFIIGATAPATGLLVWSIVAVGMIDNFLGPRLVGRGLQIHPLVVLLAVFGGLAFFGPAGVFLGPLSISLLFALLSIYHHVSRQA</sequence>
<dbReference type="STRING" id="1798516.A2950_00035"/>
<evidence type="ECO:0000256" key="6">
    <source>
        <dbReference type="SAM" id="Phobius"/>
    </source>
</evidence>
<keyword evidence="5 6" id="KW-0472">Membrane</keyword>
<feature type="transmembrane region" description="Helical" evidence="6">
    <location>
        <begin position="307"/>
        <end position="340"/>
    </location>
</feature>
<proteinExistence type="inferred from homology"/>
<evidence type="ECO:0000256" key="2">
    <source>
        <dbReference type="ARBA" id="ARBA00009773"/>
    </source>
</evidence>
<evidence type="ECO:0000256" key="3">
    <source>
        <dbReference type="ARBA" id="ARBA00022692"/>
    </source>
</evidence>
<dbReference type="GO" id="GO:0016020">
    <property type="term" value="C:membrane"/>
    <property type="evidence" value="ECO:0007669"/>
    <property type="project" value="UniProtKB-SubCell"/>
</dbReference>
<evidence type="ECO:0000313" key="8">
    <source>
        <dbReference type="Proteomes" id="UP000176714"/>
    </source>
</evidence>
<comment type="caution">
    <text evidence="7">The sequence shown here is derived from an EMBL/GenBank/DDBJ whole genome shotgun (WGS) entry which is preliminary data.</text>
</comment>
<comment type="subcellular location">
    <subcellularLocation>
        <location evidence="1">Membrane</location>
        <topology evidence="1">Multi-pass membrane protein</topology>
    </subcellularLocation>
</comment>
<feature type="transmembrane region" description="Helical" evidence="6">
    <location>
        <begin position="264"/>
        <end position="287"/>
    </location>
</feature>
<accession>A0A1F6ES10</accession>
<feature type="transmembrane region" description="Helical" evidence="6">
    <location>
        <begin position="62"/>
        <end position="85"/>
    </location>
</feature>
<evidence type="ECO:0008006" key="9">
    <source>
        <dbReference type="Google" id="ProtNLM"/>
    </source>
</evidence>
<evidence type="ECO:0000256" key="1">
    <source>
        <dbReference type="ARBA" id="ARBA00004141"/>
    </source>
</evidence>
<dbReference type="PANTHER" id="PTHR21716:SF4">
    <property type="entry name" value="TRANSMEMBRANE PROTEIN 245"/>
    <property type="match status" value="1"/>
</dbReference>
<keyword evidence="3 6" id="KW-0812">Transmembrane</keyword>
<keyword evidence="4 6" id="KW-1133">Transmembrane helix</keyword>
<dbReference type="PANTHER" id="PTHR21716">
    <property type="entry name" value="TRANSMEMBRANE PROTEIN"/>
    <property type="match status" value="1"/>
</dbReference>
<gene>
    <name evidence="7" type="ORF">A2950_00035</name>
</gene>
<evidence type="ECO:0000256" key="5">
    <source>
        <dbReference type="ARBA" id="ARBA00023136"/>
    </source>
</evidence>
<organism evidence="7 8">
    <name type="scientific">Candidatus Kaiserbacteria bacterium RIFCSPLOWO2_01_FULL_55_19</name>
    <dbReference type="NCBI Taxonomy" id="1798516"/>
    <lineage>
        <taxon>Bacteria</taxon>
        <taxon>Candidatus Kaiseribacteriota</taxon>
    </lineage>
</organism>
<feature type="transmembrane region" description="Helical" evidence="6">
    <location>
        <begin position="208"/>
        <end position="230"/>
    </location>
</feature>
<evidence type="ECO:0000313" key="7">
    <source>
        <dbReference type="EMBL" id="OGG76387.1"/>
    </source>
</evidence>
<dbReference type="EMBL" id="MFMD01000025">
    <property type="protein sequence ID" value="OGG76387.1"/>
    <property type="molecule type" value="Genomic_DNA"/>
</dbReference>
<dbReference type="InterPro" id="IPR002549">
    <property type="entry name" value="AI-2E-like"/>
</dbReference>
<evidence type="ECO:0000256" key="4">
    <source>
        <dbReference type="ARBA" id="ARBA00022989"/>
    </source>
</evidence>
<dbReference type="AlphaFoldDB" id="A0A1F6ES10"/>
<protein>
    <recommendedName>
        <fullName evidence="9">AI-2E family transporter</fullName>
    </recommendedName>
</protein>